<organism evidence="2 3">
    <name type="scientific">Orrella marina</name>
    <dbReference type="NCBI Taxonomy" id="2163011"/>
    <lineage>
        <taxon>Bacteria</taxon>
        <taxon>Pseudomonadati</taxon>
        <taxon>Pseudomonadota</taxon>
        <taxon>Betaproteobacteria</taxon>
        <taxon>Burkholderiales</taxon>
        <taxon>Alcaligenaceae</taxon>
        <taxon>Orrella</taxon>
    </lineage>
</organism>
<dbReference type="InterPro" id="IPR029069">
    <property type="entry name" value="HotDog_dom_sf"/>
</dbReference>
<keyword evidence="3" id="KW-1185">Reference proteome</keyword>
<dbReference type="Gene3D" id="3.10.129.10">
    <property type="entry name" value="Hotdog Thioesterase"/>
    <property type="match status" value="2"/>
</dbReference>
<accession>A0A2R4XLF6</accession>
<dbReference type="AlphaFoldDB" id="A0A2R4XLF6"/>
<dbReference type="SUPFAM" id="SSF54637">
    <property type="entry name" value="Thioesterase/thiol ester dehydrase-isomerase"/>
    <property type="match status" value="2"/>
</dbReference>
<dbReference type="Proteomes" id="UP000244571">
    <property type="component" value="Chromosome"/>
</dbReference>
<sequence>MDSSSILNHDEFIREQILRAIALNRIPGYHFCGNFFDLWFEDVHDGKARVTIKSAPHVTGIDGNMDPTPLAVAADFAAATAIRTAGDPSDRLATVSLHMQLTNAPISGDLVAYGTLDGFFEGVKGRLGLARFHLESDNQLVGFGTSTFMVLPPPGGRKLDPIPWINNRPGDVTLPAISNLDESEQEIVSRGERAIAASRSRGTAFLTEFLNIRSEAGDRSARTRMDNGPHVGNRVGHVQGGISMGMVIESASAALPAEWALVGITASYVSPGEGDELTAHSEVIHRGRLTAVVSTKLLGIEGRLVLEVTTNHTRRQDGATPQIPGEVGTV</sequence>
<protein>
    <recommendedName>
        <fullName evidence="1">Acyl-CoA thioesterase-like N-terminal HotDog domain-containing protein</fullName>
    </recommendedName>
</protein>
<dbReference type="RefSeq" id="WP_108622017.1">
    <property type="nucleotide sequence ID" value="NZ_CP028901.1"/>
</dbReference>
<gene>
    <name evidence="2" type="ORF">DBV39_13760</name>
</gene>
<dbReference type="EMBL" id="CP028901">
    <property type="protein sequence ID" value="AWB34601.1"/>
    <property type="molecule type" value="Genomic_DNA"/>
</dbReference>
<proteinExistence type="predicted"/>
<dbReference type="OrthoDB" id="8677401at2"/>
<evidence type="ECO:0000313" key="2">
    <source>
        <dbReference type="EMBL" id="AWB34601.1"/>
    </source>
</evidence>
<feature type="domain" description="Acyl-CoA thioesterase-like N-terminal HotDog" evidence="1">
    <location>
        <begin position="234"/>
        <end position="300"/>
    </location>
</feature>
<dbReference type="Pfam" id="PF13622">
    <property type="entry name" value="4HBT_3"/>
    <property type="match status" value="1"/>
</dbReference>
<reference evidence="2 3" key="1">
    <citation type="submission" date="2018-04" db="EMBL/GenBank/DDBJ databases">
        <title>Bordetella sp. HZ20 isolated from seawater.</title>
        <authorList>
            <person name="Sun C."/>
        </authorList>
    </citation>
    <scope>NUCLEOTIDE SEQUENCE [LARGE SCALE GENOMIC DNA]</scope>
    <source>
        <strain evidence="2 3">HZ20</strain>
    </source>
</reference>
<name>A0A2R4XLF6_9BURK</name>
<dbReference type="InterPro" id="IPR049449">
    <property type="entry name" value="TesB_ACOT8-like_N"/>
</dbReference>
<evidence type="ECO:0000259" key="1">
    <source>
        <dbReference type="Pfam" id="PF13622"/>
    </source>
</evidence>
<dbReference type="KEGG" id="boz:DBV39_13760"/>
<evidence type="ECO:0000313" key="3">
    <source>
        <dbReference type="Proteomes" id="UP000244571"/>
    </source>
</evidence>
<dbReference type="CDD" id="cd03443">
    <property type="entry name" value="PaaI_thioesterase"/>
    <property type="match status" value="1"/>
</dbReference>